<evidence type="ECO:0000313" key="5">
    <source>
        <dbReference type="Proteomes" id="UP000294726"/>
    </source>
</evidence>
<proteinExistence type="predicted"/>
<dbReference type="EMBL" id="WERV01000003">
    <property type="protein sequence ID" value="MDV7714957.1"/>
    <property type="molecule type" value="Genomic_DNA"/>
</dbReference>
<evidence type="ECO:0000313" key="1">
    <source>
        <dbReference type="EMBL" id="MDV7714957.1"/>
    </source>
</evidence>
<reference evidence="3 5" key="2">
    <citation type="submission" date="2018-08" db="EMBL/GenBank/DDBJ databases">
        <authorList>
            <person name="Lorentzen P. G. S. M."/>
        </authorList>
    </citation>
    <scope>NUCLEOTIDE SEQUENCE [LARGE SCALE GENOMIC DNA]</scope>
    <source>
        <strain evidence="3 5">CRBO_1381</strain>
    </source>
</reference>
<dbReference type="EMBL" id="LR031358">
    <property type="protein sequence ID" value="VDB97085.1"/>
    <property type="molecule type" value="Genomic_DNA"/>
</dbReference>
<name>A0A483BA46_OENOE</name>
<dbReference type="AlphaFoldDB" id="A0A483BA46"/>
<dbReference type="GeneID" id="75064953"/>
<dbReference type="RefSeq" id="WP_002816657.1">
    <property type="nucleotide sequence ID" value="NZ_CP014324.1"/>
</dbReference>
<evidence type="ECO:0000313" key="3">
    <source>
        <dbReference type="EMBL" id="VDB97085.1"/>
    </source>
</evidence>
<dbReference type="Proteomes" id="UP000181728">
    <property type="component" value="Unassembled WGS sequence"/>
</dbReference>
<dbReference type="Proteomes" id="UP001281024">
    <property type="component" value="Unassembled WGS sequence"/>
</dbReference>
<dbReference type="Proteomes" id="UP000294726">
    <property type="component" value="Chromosome"/>
</dbReference>
<sequence length="85" mass="9904">MTERTFIDPEKFALSFSKTVAEGNVPVSEYVDKAKEQMLAYLTAYYLVQDFDKNESKNFGSREDKKFSDLSFNELLTRIAQLNKY</sequence>
<evidence type="ECO:0000313" key="4">
    <source>
        <dbReference type="Proteomes" id="UP000181728"/>
    </source>
</evidence>
<dbReference type="EMBL" id="MLOK01000010">
    <property type="protein sequence ID" value="OIM22101.1"/>
    <property type="molecule type" value="Genomic_DNA"/>
</dbReference>
<evidence type="ECO:0000313" key="2">
    <source>
        <dbReference type="EMBL" id="OIM22101.1"/>
    </source>
</evidence>
<accession>A0A483BA46</accession>
<protein>
    <submittedName>
        <fullName evidence="2">Uncharacterized protein</fullName>
    </submittedName>
</protein>
<reference evidence="1" key="3">
    <citation type="submission" date="2019-10" db="EMBL/GenBank/DDBJ databases">
        <title>Malate fermentation in French cider.</title>
        <authorList>
            <person name="Cousin F.J."/>
            <person name="Medina Fernandez S."/>
            <person name="Misery B."/>
            <person name="Laplace J.-M."/>
            <person name="Cretenet M."/>
        </authorList>
    </citation>
    <scope>NUCLEOTIDE SEQUENCE</scope>
    <source>
        <strain evidence="1">UCMA15129</strain>
    </source>
</reference>
<reference evidence="2 4" key="1">
    <citation type="journal article" date="2016" name="BMC Genomics">
        <title>Consensus pan-genome assembly of the specialised wine bacterium Oenococcus oeni.</title>
        <authorList>
            <person name="Sternes P.R."/>
            <person name="Borneman A.R."/>
        </authorList>
    </citation>
    <scope>NUCLEOTIDE SEQUENCE [LARGE SCALE GENOMIC DNA]</scope>
    <source>
        <strain evidence="2 4">AWRIB661</strain>
    </source>
</reference>
<organism evidence="2 4">
    <name type="scientific">Oenococcus oeni</name>
    <name type="common">Leuconostoc oenos</name>
    <dbReference type="NCBI Taxonomy" id="1247"/>
    <lineage>
        <taxon>Bacteria</taxon>
        <taxon>Bacillati</taxon>
        <taxon>Bacillota</taxon>
        <taxon>Bacilli</taxon>
        <taxon>Lactobacillales</taxon>
        <taxon>Lactobacillaceae</taxon>
        <taxon>Oenococcus</taxon>
    </lineage>
</organism>
<dbReference type="OMA" id="PMHIDPE"/>
<gene>
    <name evidence="2" type="ORF">ATX59_00680</name>
    <name evidence="1" type="ORF">GA838_04125</name>
    <name evidence="3" type="ORF">OENI_0128</name>
</gene>